<dbReference type="InterPro" id="IPR003374">
    <property type="entry name" value="ApbE-like_sf"/>
</dbReference>
<dbReference type="PIRSF" id="PIRSF006421">
    <property type="entry name" value="UCP006421"/>
    <property type="match status" value="1"/>
</dbReference>
<dbReference type="InterPro" id="IPR007183">
    <property type="entry name" value="UPF0280"/>
</dbReference>
<sequence length="271" mass="28027">MMQVGVLADGRLHLNHGPMDLICQVWGPGRAGAYDRAVARFDGLLEELVSELPSLRAEQSLVHGAVAQVMAAAVAPFRPAFITPMAAVAGAVAEAVLVAIVAGPGVERAYVNNGGDIAVHLASGQRLHCAMASGGMVELRAEEVARGIATSGWRGRSWSLGIADAVTVVARTAAMADAAATMIANAVDLPGHPAVTRRPAVEMQADSDLGPRLVTVGVAALTRAEVARALDRGLAAARGYRARGLIEGAALFLQGEVVTEGDLRLKELDHV</sequence>
<dbReference type="SUPFAM" id="SSF143631">
    <property type="entry name" value="ApbE-like"/>
    <property type="match status" value="1"/>
</dbReference>
<dbReference type="NCBIfam" id="NF003322">
    <property type="entry name" value="PRK04334.1-2"/>
    <property type="match status" value="1"/>
</dbReference>
<organism evidence="1 2">
    <name type="scientific">Fuscibacter oryzae</name>
    <dbReference type="NCBI Taxonomy" id="2803939"/>
    <lineage>
        <taxon>Bacteria</taxon>
        <taxon>Pseudomonadati</taxon>
        <taxon>Pseudomonadota</taxon>
        <taxon>Alphaproteobacteria</taxon>
        <taxon>Rhodobacterales</taxon>
        <taxon>Paracoccaceae</taxon>
        <taxon>Fuscibacter</taxon>
    </lineage>
</organism>
<evidence type="ECO:0000313" key="1">
    <source>
        <dbReference type="EMBL" id="MBL4929186.1"/>
    </source>
</evidence>
<dbReference type="RefSeq" id="WP_202661718.1">
    <property type="nucleotide sequence ID" value="NZ_JAESVP010000006.1"/>
</dbReference>
<dbReference type="EMBL" id="JAESVP010000006">
    <property type="protein sequence ID" value="MBL4929186.1"/>
    <property type="molecule type" value="Genomic_DNA"/>
</dbReference>
<dbReference type="Gene3D" id="3.10.520.10">
    <property type="entry name" value="ApbE-like domains"/>
    <property type="match status" value="1"/>
</dbReference>
<dbReference type="AlphaFoldDB" id="A0A8J7MTA5"/>
<proteinExistence type="predicted"/>
<reference evidence="1" key="1">
    <citation type="submission" date="2021-01" db="EMBL/GenBank/DDBJ databases">
        <title>Genome seq and assembly of Tabrizicola sp. KVB23.</title>
        <authorList>
            <person name="Chhetri G."/>
        </authorList>
    </citation>
    <scope>NUCLEOTIDE SEQUENCE</scope>
    <source>
        <strain evidence="1">KVB23</strain>
    </source>
</reference>
<protein>
    <submittedName>
        <fullName evidence="1">UPF0280 family protein</fullName>
    </submittedName>
</protein>
<keyword evidence="2" id="KW-1185">Reference proteome</keyword>
<dbReference type="Proteomes" id="UP000619033">
    <property type="component" value="Unassembled WGS sequence"/>
</dbReference>
<gene>
    <name evidence="1" type="ORF">JI744_13810</name>
</gene>
<name>A0A8J7MTA5_9RHOB</name>
<evidence type="ECO:0000313" key="2">
    <source>
        <dbReference type="Proteomes" id="UP000619033"/>
    </source>
</evidence>
<accession>A0A8J7MTA5</accession>
<comment type="caution">
    <text evidence="1">The sequence shown here is derived from an EMBL/GenBank/DDBJ whole genome shotgun (WGS) entry which is preliminary data.</text>
</comment>